<evidence type="ECO:0000313" key="2">
    <source>
        <dbReference type="Proteomes" id="UP000075714"/>
    </source>
</evidence>
<proteinExistence type="predicted"/>
<accession>A0A150H3V2</accession>
<gene>
    <name evidence="1" type="ORF">GPECTOR_1g661</name>
</gene>
<evidence type="ECO:0000313" key="1">
    <source>
        <dbReference type="EMBL" id="KXZ56734.1"/>
    </source>
</evidence>
<name>A0A150H3V2_GONPE</name>
<organism evidence="1 2">
    <name type="scientific">Gonium pectorale</name>
    <name type="common">Green alga</name>
    <dbReference type="NCBI Taxonomy" id="33097"/>
    <lineage>
        <taxon>Eukaryota</taxon>
        <taxon>Viridiplantae</taxon>
        <taxon>Chlorophyta</taxon>
        <taxon>core chlorophytes</taxon>
        <taxon>Chlorophyceae</taxon>
        <taxon>CS clade</taxon>
        <taxon>Chlamydomonadales</taxon>
        <taxon>Volvocaceae</taxon>
        <taxon>Gonium</taxon>
    </lineage>
</organism>
<dbReference type="Proteomes" id="UP000075714">
    <property type="component" value="Unassembled WGS sequence"/>
</dbReference>
<dbReference type="AlphaFoldDB" id="A0A150H3V2"/>
<comment type="caution">
    <text evidence="1">The sequence shown here is derived from an EMBL/GenBank/DDBJ whole genome shotgun (WGS) entry which is preliminary data.</text>
</comment>
<keyword evidence="2" id="KW-1185">Reference proteome</keyword>
<reference evidence="2" key="1">
    <citation type="journal article" date="2016" name="Nat. Commun.">
        <title>The Gonium pectorale genome demonstrates co-option of cell cycle regulation during the evolution of multicellularity.</title>
        <authorList>
            <person name="Hanschen E.R."/>
            <person name="Marriage T.N."/>
            <person name="Ferris P.J."/>
            <person name="Hamaji T."/>
            <person name="Toyoda A."/>
            <person name="Fujiyama A."/>
            <person name="Neme R."/>
            <person name="Noguchi H."/>
            <person name="Minakuchi Y."/>
            <person name="Suzuki M."/>
            <person name="Kawai-Toyooka H."/>
            <person name="Smith D.R."/>
            <person name="Sparks H."/>
            <person name="Anderson J."/>
            <person name="Bakaric R."/>
            <person name="Luria V."/>
            <person name="Karger A."/>
            <person name="Kirschner M.W."/>
            <person name="Durand P.M."/>
            <person name="Michod R.E."/>
            <person name="Nozaki H."/>
            <person name="Olson B.J."/>
        </authorList>
    </citation>
    <scope>NUCLEOTIDE SEQUENCE [LARGE SCALE GENOMIC DNA]</scope>
    <source>
        <strain evidence="2">NIES-2863</strain>
    </source>
</reference>
<protein>
    <submittedName>
        <fullName evidence="1">Uncharacterized protein</fullName>
    </submittedName>
</protein>
<sequence length="115" mass="12447">MSDGLEKRAQGKDPGDPRAVHEFKAGLLSDEGLRAAMRAQGKEPGDPRAVYEFKGQLRGGRLLDEGLREATRAQGKDPGDPRAVHVFKGQLRGASEYMLTFDAVCPARHLTTGAM</sequence>
<dbReference type="EMBL" id="LSYV01000002">
    <property type="protein sequence ID" value="KXZ56734.1"/>
    <property type="molecule type" value="Genomic_DNA"/>
</dbReference>